<reference evidence="1" key="1">
    <citation type="submission" date="2021-06" db="EMBL/GenBank/DDBJ databases">
        <authorList>
            <person name="Kallberg Y."/>
            <person name="Tangrot J."/>
            <person name="Rosling A."/>
        </authorList>
    </citation>
    <scope>NUCLEOTIDE SEQUENCE</scope>
    <source>
        <strain evidence="1">AU212A</strain>
    </source>
</reference>
<dbReference type="Proteomes" id="UP000789860">
    <property type="component" value="Unassembled WGS sequence"/>
</dbReference>
<name>A0ACA9K6W9_9GLOM</name>
<proteinExistence type="predicted"/>
<gene>
    <name evidence="1" type="ORF">SCALOS_LOCUS1429</name>
</gene>
<dbReference type="EMBL" id="CAJVPM010000977">
    <property type="protein sequence ID" value="CAG8456650.1"/>
    <property type="molecule type" value="Genomic_DNA"/>
</dbReference>
<protein>
    <submittedName>
        <fullName evidence="1">7226_t:CDS:1</fullName>
    </submittedName>
</protein>
<comment type="caution">
    <text evidence="1">The sequence shown here is derived from an EMBL/GenBank/DDBJ whole genome shotgun (WGS) entry which is preliminary data.</text>
</comment>
<organism evidence="1 2">
    <name type="scientific">Scutellospora calospora</name>
    <dbReference type="NCBI Taxonomy" id="85575"/>
    <lineage>
        <taxon>Eukaryota</taxon>
        <taxon>Fungi</taxon>
        <taxon>Fungi incertae sedis</taxon>
        <taxon>Mucoromycota</taxon>
        <taxon>Glomeromycotina</taxon>
        <taxon>Glomeromycetes</taxon>
        <taxon>Diversisporales</taxon>
        <taxon>Gigasporaceae</taxon>
        <taxon>Scutellospora</taxon>
    </lineage>
</organism>
<accession>A0ACA9K6W9</accession>
<evidence type="ECO:0000313" key="2">
    <source>
        <dbReference type="Proteomes" id="UP000789860"/>
    </source>
</evidence>
<keyword evidence="2" id="KW-1185">Reference proteome</keyword>
<sequence length="114" mass="12661">MSKILSLHELYECSTFQTNSSNQSPTQLTQLINQQLILLNQLTTTLSQLSLNIQGLVSSISNNPNLTSQQKQQALNNINTNLTDLQNIKSDIDGKLGRLRSFQTSSNNSKKPTN</sequence>
<evidence type="ECO:0000313" key="1">
    <source>
        <dbReference type="EMBL" id="CAG8456650.1"/>
    </source>
</evidence>